<dbReference type="RefSeq" id="WP_134112853.1">
    <property type="nucleotide sequence ID" value="NZ_SOBG01000003.1"/>
</dbReference>
<organism evidence="3 4">
    <name type="scientific">Hypnocyclicus thermotrophus</name>
    <dbReference type="NCBI Taxonomy" id="1627895"/>
    <lineage>
        <taxon>Bacteria</taxon>
        <taxon>Fusobacteriati</taxon>
        <taxon>Fusobacteriota</taxon>
        <taxon>Fusobacteriia</taxon>
        <taxon>Fusobacteriales</taxon>
        <taxon>Fusobacteriaceae</taxon>
        <taxon>Hypnocyclicus</taxon>
    </lineage>
</organism>
<protein>
    <submittedName>
        <fullName evidence="3">Outer membrane lipoprotein-sorting protein</fullName>
    </submittedName>
</protein>
<evidence type="ECO:0000256" key="1">
    <source>
        <dbReference type="SAM" id="SignalP"/>
    </source>
</evidence>
<keyword evidence="3" id="KW-0449">Lipoprotein</keyword>
<proteinExistence type="predicted"/>
<dbReference type="CDD" id="cd16329">
    <property type="entry name" value="LolA_like"/>
    <property type="match status" value="1"/>
</dbReference>
<keyword evidence="1" id="KW-0732">Signal</keyword>
<dbReference type="Pfam" id="PF17131">
    <property type="entry name" value="LolA_like"/>
    <property type="match status" value="1"/>
</dbReference>
<evidence type="ECO:0000259" key="2">
    <source>
        <dbReference type="Pfam" id="PF17131"/>
    </source>
</evidence>
<keyword evidence="4" id="KW-1185">Reference proteome</keyword>
<gene>
    <name evidence="3" type="ORF">EV215_0972</name>
</gene>
<dbReference type="EMBL" id="SOBG01000003">
    <property type="protein sequence ID" value="TDT71594.1"/>
    <property type="molecule type" value="Genomic_DNA"/>
</dbReference>
<dbReference type="InterPro" id="IPR033399">
    <property type="entry name" value="TP_0789-like"/>
</dbReference>
<dbReference type="Proteomes" id="UP000294678">
    <property type="component" value="Unassembled WGS sequence"/>
</dbReference>
<evidence type="ECO:0000313" key="3">
    <source>
        <dbReference type="EMBL" id="TDT71594.1"/>
    </source>
</evidence>
<accession>A0AA46I5X4</accession>
<dbReference type="AlphaFoldDB" id="A0AA46I5X4"/>
<feature type="signal peptide" evidence="1">
    <location>
        <begin position="1"/>
        <end position="18"/>
    </location>
</feature>
<name>A0AA46I5X4_9FUSO</name>
<dbReference type="Gene3D" id="2.50.20.10">
    <property type="entry name" value="Lipoprotein localisation LolA/LolB/LppX"/>
    <property type="match status" value="1"/>
</dbReference>
<sequence length="243" mass="28792">MKKFIFMFLIIFSITTFSKTTINEILKNIKKNNNYNSSFQISTMKIEKNGKITSSMIFESYSKKINNNTFQLMKFTSPSRLTGTSILSKNGNTWYYNKRTNRVRLLSKSAKNGNLMGSSFSYDDMDFDYEKDFNSILLKEDKKYYYLKLVPIDKNKKYSYIISKVNKFNFTEELIEYYDKNNFLYKKLEINDYTKKGNYLIPKTMKMTDIINNKSTYIISDISTIKLNINIKNTLFSEKNLKK</sequence>
<feature type="chain" id="PRO_5041337442" evidence="1">
    <location>
        <begin position="19"/>
        <end position="243"/>
    </location>
</feature>
<feature type="domain" description="Uncharacterized protein TP-0789" evidence="2">
    <location>
        <begin position="71"/>
        <end position="243"/>
    </location>
</feature>
<evidence type="ECO:0000313" key="4">
    <source>
        <dbReference type="Proteomes" id="UP000294678"/>
    </source>
</evidence>
<reference evidence="3 4" key="1">
    <citation type="submission" date="2019-03" db="EMBL/GenBank/DDBJ databases">
        <title>Genomic Encyclopedia of Type Strains, Phase IV (KMG-IV): sequencing the most valuable type-strain genomes for metagenomic binning, comparative biology and taxonomic classification.</title>
        <authorList>
            <person name="Goeker M."/>
        </authorList>
    </citation>
    <scope>NUCLEOTIDE SEQUENCE [LARGE SCALE GENOMIC DNA]</scope>
    <source>
        <strain evidence="3 4">DSM 100055</strain>
    </source>
</reference>
<comment type="caution">
    <text evidence="3">The sequence shown here is derived from an EMBL/GenBank/DDBJ whole genome shotgun (WGS) entry which is preliminary data.</text>
</comment>